<organism evidence="2 3">
    <name type="scientific">Ficus carica</name>
    <name type="common">Common fig</name>
    <dbReference type="NCBI Taxonomy" id="3494"/>
    <lineage>
        <taxon>Eukaryota</taxon>
        <taxon>Viridiplantae</taxon>
        <taxon>Streptophyta</taxon>
        <taxon>Embryophyta</taxon>
        <taxon>Tracheophyta</taxon>
        <taxon>Spermatophyta</taxon>
        <taxon>Magnoliopsida</taxon>
        <taxon>eudicotyledons</taxon>
        <taxon>Gunneridae</taxon>
        <taxon>Pentapetalae</taxon>
        <taxon>rosids</taxon>
        <taxon>fabids</taxon>
        <taxon>Rosales</taxon>
        <taxon>Moraceae</taxon>
        <taxon>Ficeae</taxon>
        <taxon>Ficus</taxon>
    </lineage>
</organism>
<feature type="compositionally biased region" description="Basic and acidic residues" evidence="1">
    <location>
        <begin position="236"/>
        <end position="256"/>
    </location>
</feature>
<feature type="compositionally biased region" description="Basic residues" evidence="1">
    <location>
        <begin position="99"/>
        <end position="113"/>
    </location>
</feature>
<feature type="region of interest" description="Disordered" evidence="1">
    <location>
        <begin position="217"/>
        <end position="259"/>
    </location>
</feature>
<evidence type="ECO:0000256" key="1">
    <source>
        <dbReference type="SAM" id="MobiDB-lite"/>
    </source>
</evidence>
<evidence type="ECO:0000313" key="3">
    <source>
        <dbReference type="Proteomes" id="UP001187192"/>
    </source>
</evidence>
<feature type="region of interest" description="Disordered" evidence="1">
    <location>
        <begin position="1"/>
        <end position="65"/>
    </location>
</feature>
<name>A0AA87YV19_FICCA</name>
<gene>
    <name evidence="2" type="ORF">TIFTF001_049937</name>
</gene>
<dbReference type="EMBL" id="BTGU01007599">
    <property type="protein sequence ID" value="GMN19624.1"/>
    <property type="molecule type" value="Genomic_DNA"/>
</dbReference>
<accession>A0AA87YV19</accession>
<proteinExistence type="predicted"/>
<sequence>MTSYGDGRGGAGWGGTGRKDEPGLAYPTHLDQDVPQPLDLSEDIISGKRKPATGTRVPPPHPWQNTPPMELVLTWQPTHVPPFPHLLPAYHALLPSPAPHRRQRHHRRHRRRHLSPDINITASTSTSTSDKPQTPGGRLDVRNQSRRRRGANAGAGGGEHAVDIDFGESFPPSERRRLEGVGGVVADVAEEEEEEDGVEVAGLEEGVTRGVVVVVESEEAEGGEEEFGDEEGLGGEGEKVEAVEGEGEEGRGREDGGEAAAVEVEVGGDGGGEI</sequence>
<feature type="compositionally biased region" description="Gly residues" evidence="1">
    <location>
        <begin position="1"/>
        <end position="16"/>
    </location>
</feature>
<reference evidence="2" key="1">
    <citation type="submission" date="2023-07" db="EMBL/GenBank/DDBJ databases">
        <title>draft genome sequence of fig (Ficus carica).</title>
        <authorList>
            <person name="Takahashi T."/>
            <person name="Nishimura K."/>
        </authorList>
    </citation>
    <scope>NUCLEOTIDE SEQUENCE</scope>
</reference>
<evidence type="ECO:0000313" key="2">
    <source>
        <dbReference type="EMBL" id="GMN19624.1"/>
    </source>
</evidence>
<dbReference type="AlphaFoldDB" id="A0AA87YV19"/>
<feature type="compositionally biased region" description="Acidic residues" evidence="1">
    <location>
        <begin position="217"/>
        <end position="233"/>
    </location>
</feature>
<comment type="caution">
    <text evidence="2">The sequence shown here is derived from an EMBL/GenBank/DDBJ whole genome shotgun (WGS) entry which is preliminary data.</text>
</comment>
<protein>
    <submittedName>
        <fullName evidence="2">Uncharacterized protein</fullName>
    </submittedName>
</protein>
<dbReference type="Proteomes" id="UP001187192">
    <property type="component" value="Unassembled WGS sequence"/>
</dbReference>
<feature type="region of interest" description="Disordered" evidence="1">
    <location>
        <begin position="96"/>
        <end position="177"/>
    </location>
</feature>
<keyword evidence="3" id="KW-1185">Reference proteome</keyword>